<dbReference type="InterPro" id="IPR000014">
    <property type="entry name" value="PAS"/>
</dbReference>
<dbReference type="InterPro" id="IPR052020">
    <property type="entry name" value="Cyclic_di-GMP/3'3'-cGAMP_PDE"/>
</dbReference>
<dbReference type="SUPFAM" id="SSF52172">
    <property type="entry name" value="CheY-like"/>
    <property type="match status" value="1"/>
</dbReference>
<dbReference type="InterPro" id="IPR001789">
    <property type="entry name" value="Sig_transdc_resp-reg_receiver"/>
</dbReference>
<feature type="domain" description="HD-GYP" evidence="4">
    <location>
        <begin position="289"/>
        <end position="484"/>
    </location>
</feature>
<dbReference type="InterPro" id="IPR000700">
    <property type="entry name" value="PAS-assoc_C"/>
</dbReference>
<protein>
    <submittedName>
        <fullName evidence="5">HD-GYP domain, c-di-GMP phosphodiesterase class II (Or its inactivated variant)</fullName>
    </submittedName>
</protein>
<dbReference type="PROSITE" id="PS50113">
    <property type="entry name" value="PAC"/>
    <property type="match status" value="1"/>
</dbReference>
<feature type="domain" description="PAC" evidence="3">
    <location>
        <begin position="233"/>
        <end position="284"/>
    </location>
</feature>
<dbReference type="SUPFAM" id="SSF55785">
    <property type="entry name" value="PYP-like sensor domain (PAS domain)"/>
    <property type="match status" value="1"/>
</dbReference>
<dbReference type="PROSITE" id="PS50110">
    <property type="entry name" value="RESPONSE_REGULATORY"/>
    <property type="match status" value="1"/>
</dbReference>
<proteinExistence type="predicted"/>
<dbReference type="GO" id="GO:0000160">
    <property type="term" value="P:phosphorelay signal transduction system"/>
    <property type="evidence" value="ECO:0007669"/>
    <property type="project" value="InterPro"/>
</dbReference>
<dbReference type="Proteomes" id="UP000198635">
    <property type="component" value="Unassembled WGS sequence"/>
</dbReference>
<dbReference type="EMBL" id="FORX01000011">
    <property type="protein sequence ID" value="SFJ99025.1"/>
    <property type="molecule type" value="Genomic_DNA"/>
</dbReference>
<dbReference type="Gene3D" id="1.10.3210.10">
    <property type="entry name" value="Hypothetical protein af1432"/>
    <property type="match status" value="1"/>
</dbReference>
<dbReference type="InterPro" id="IPR011006">
    <property type="entry name" value="CheY-like_superfamily"/>
</dbReference>
<dbReference type="STRING" id="52560.SAMN04488082_11158"/>
<evidence type="ECO:0000256" key="1">
    <source>
        <dbReference type="PROSITE-ProRule" id="PRU00169"/>
    </source>
</evidence>
<dbReference type="Pfam" id="PF00072">
    <property type="entry name" value="Response_reg"/>
    <property type="match status" value="1"/>
</dbReference>
<dbReference type="AlphaFoldDB" id="A0A1I3VUV5"/>
<evidence type="ECO:0000259" key="2">
    <source>
        <dbReference type="PROSITE" id="PS50110"/>
    </source>
</evidence>
<evidence type="ECO:0000313" key="6">
    <source>
        <dbReference type="Proteomes" id="UP000198635"/>
    </source>
</evidence>
<keyword evidence="1" id="KW-0597">Phosphoprotein</keyword>
<dbReference type="InterPro" id="IPR035965">
    <property type="entry name" value="PAS-like_dom_sf"/>
</dbReference>
<gene>
    <name evidence="5" type="ORF">SAMN04488082_11158</name>
</gene>
<dbReference type="InterPro" id="IPR013655">
    <property type="entry name" value="PAS_fold_3"/>
</dbReference>
<dbReference type="PROSITE" id="PS51832">
    <property type="entry name" value="HD_GYP"/>
    <property type="match status" value="1"/>
</dbReference>
<dbReference type="CDD" id="cd00130">
    <property type="entry name" value="PAS"/>
    <property type="match status" value="1"/>
</dbReference>
<keyword evidence="6" id="KW-1185">Reference proteome</keyword>
<dbReference type="InterPro" id="IPR037522">
    <property type="entry name" value="HD_GYP_dom"/>
</dbReference>
<dbReference type="SMART" id="SM00448">
    <property type="entry name" value="REC"/>
    <property type="match status" value="1"/>
</dbReference>
<feature type="modified residue" description="4-aspartylphosphate" evidence="1">
    <location>
        <position position="86"/>
    </location>
</feature>
<dbReference type="InterPro" id="IPR003607">
    <property type="entry name" value="HD/PDEase_dom"/>
</dbReference>
<evidence type="ECO:0000259" key="3">
    <source>
        <dbReference type="PROSITE" id="PS50113"/>
    </source>
</evidence>
<dbReference type="Pfam" id="PF13487">
    <property type="entry name" value="HD_5"/>
    <property type="match status" value="1"/>
</dbReference>
<evidence type="ECO:0000259" key="4">
    <source>
        <dbReference type="PROSITE" id="PS51832"/>
    </source>
</evidence>
<dbReference type="SMART" id="SM00471">
    <property type="entry name" value="HDc"/>
    <property type="match status" value="1"/>
</dbReference>
<evidence type="ECO:0000313" key="5">
    <source>
        <dbReference type="EMBL" id="SFJ99025.1"/>
    </source>
</evidence>
<accession>A0A1I3VUV5</accession>
<dbReference type="OrthoDB" id="9769359at2"/>
<dbReference type="Gene3D" id="2.10.70.100">
    <property type="match status" value="1"/>
</dbReference>
<dbReference type="PANTHER" id="PTHR45228">
    <property type="entry name" value="CYCLIC DI-GMP PHOSPHODIESTERASE TM_0186-RELATED"/>
    <property type="match status" value="1"/>
</dbReference>
<name>A0A1I3VUV5_9BACT</name>
<dbReference type="SUPFAM" id="SSF109604">
    <property type="entry name" value="HD-domain/PDEase-like"/>
    <property type="match status" value="1"/>
</dbReference>
<dbReference type="PANTHER" id="PTHR45228:SF8">
    <property type="entry name" value="TWO-COMPONENT RESPONSE REGULATOR-RELATED"/>
    <property type="match status" value="1"/>
</dbReference>
<dbReference type="CDD" id="cd00077">
    <property type="entry name" value="HDc"/>
    <property type="match status" value="1"/>
</dbReference>
<reference evidence="6" key="1">
    <citation type="submission" date="2016-10" db="EMBL/GenBank/DDBJ databases">
        <authorList>
            <person name="Varghese N."/>
            <person name="Submissions S."/>
        </authorList>
    </citation>
    <scope>NUCLEOTIDE SEQUENCE [LARGE SCALE GENOMIC DNA]</scope>
    <source>
        <strain evidence="6">DSM 5918</strain>
    </source>
</reference>
<dbReference type="CDD" id="cd17569">
    <property type="entry name" value="REC_HupR-like"/>
    <property type="match status" value="1"/>
</dbReference>
<dbReference type="Gene3D" id="3.30.450.20">
    <property type="entry name" value="PAS domain"/>
    <property type="match status" value="1"/>
</dbReference>
<feature type="domain" description="Response regulatory" evidence="2">
    <location>
        <begin position="37"/>
        <end position="152"/>
    </location>
</feature>
<sequence length="484" mass="55390">MSKSNHKEHGNIHMDQLQQKKADLMYRQEEPIRREQCVLFVDDEISVLEGLRLALHQAKFHKLFAASAAEGLEILSSTHVDIVVADEQMPTMTGSEFLYNVHRLYPGIIRLVLSGQASKERVIEAINSGQIQRFLTKPVDSETLLDVLNQYLSQIRLHQTKRALLVRSETLGRWEWDILDGTFTWNAGFERIMHFAPKCPNRDIHQFFGTVFPEDRQVLEDSIHNCKNTGQFQEFSHRISLPDGSERWITQVLDVFRDQDRTWKMIGIMRDDTDHKEKETLLAERMFILEQTMEKTVEALARMTEIRDPYTAGHQARVARLSREIGKILGLAPERLLGLEIAAKLHDIGKISIPSQILTKPGRLSEPELAMIRQHPLTGFQIIHDIPFCSPVSDIVLQHHERIDGSGYPNGLKKNEIMLEARIIAVADVFEAMSSFRPYRTGLGRDVALGELISYKGKTFDPEVVEAFEELLSMNPEIVQDNVI</sequence>
<organism evidence="5 6">
    <name type="scientific">Desulfomicrobium apsheronum</name>
    <dbReference type="NCBI Taxonomy" id="52560"/>
    <lineage>
        <taxon>Bacteria</taxon>
        <taxon>Pseudomonadati</taxon>
        <taxon>Thermodesulfobacteriota</taxon>
        <taxon>Desulfovibrionia</taxon>
        <taxon>Desulfovibrionales</taxon>
        <taxon>Desulfomicrobiaceae</taxon>
        <taxon>Desulfomicrobium</taxon>
    </lineage>
</organism>
<dbReference type="Pfam" id="PF08447">
    <property type="entry name" value="PAS_3"/>
    <property type="match status" value="1"/>
</dbReference>
<dbReference type="Gene3D" id="3.40.50.2300">
    <property type="match status" value="1"/>
</dbReference>